<accession>X1RC95</accession>
<comment type="caution">
    <text evidence="4">The sequence shown here is derived from an EMBL/GenBank/DDBJ whole genome shotgun (WGS) entry which is preliminary data.</text>
</comment>
<protein>
    <recommendedName>
        <fullName evidence="3">Aminotransferase class I/classII large domain-containing protein</fullName>
    </recommendedName>
</protein>
<dbReference type="InterPro" id="IPR015421">
    <property type="entry name" value="PyrdxlP-dep_Trfase_major"/>
</dbReference>
<dbReference type="Gene3D" id="3.90.1150.10">
    <property type="entry name" value="Aspartate Aminotransferase, domain 1"/>
    <property type="match status" value="1"/>
</dbReference>
<dbReference type="InterPro" id="IPR015424">
    <property type="entry name" value="PyrdxlP-dep_Trfase"/>
</dbReference>
<keyword evidence="2" id="KW-0808">Transferase</keyword>
<evidence type="ECO:0000256" key="1">
    <source>
        <dbReference type="ARBA" id="ARBA00001933"/>
    </source>
</evidence>
<dbReference type="AlphaFoldDB" id="X1RC95"/>
<organism evidence="4">
    <name type="scientific">marine sediment metagenome</name>
    <dbReference type="NCBI Taxonomy" id="412755"/>
    <lineage>
        <taxon>unclassified sequences</taxon>
        <taxon>metagenomes</taxon>
        <taxon>ecological metagenomes</taxon>
    </lineage>
</organism>
<comment type="cofactor">
    <cofactor evidence="1">
        <name>pyridoxal 5'-phosphate</name>
        <dbReference type="ChEBI" id="CHEBI:597326"/>
    </cofactor>
</comment>
<dbReference type="PANTHER" id="PTHR13693">
    <property type="entry name" value="CLASS II AMINOTRANSFERASE/8-AMINO-7-OXONONANOATE SYNTHASE"/>
    <property type="match status" value="1"/>
</dbReference>
<name>X1RC95_9ZZZZ</name>
<evidence type="ECO:0000259" key="3">
    <source>
        <dbReference type="Pfam" id="PF00155"/>
    </source>
</evidence>
<gene>
    <name evidence="4" type="ORF">S12H4_22729</name>
</gene>
<dbReference type="Pfam" id="PF00155">
    <property type="entry name" value="Aminotran_1_2"/>
    <property type="match status" value="1"/>
</dbReference>
<feature type="non-terminal residue" evidence="4">
    <location>
        <position position="113"/>
    </location>
</feature>
<feature type="domain" description="Aminotransferase class I/classII large" evidence="3">
    <location>
        <begin position="1"/>
        <end position="111"/>
    </location>
</feature>
<dbReference type="Gene3D" id="3.40.640.10">
    <property type="entry name" value="Type I PLP-dependent aspartate aminotransferase-like (Major domain)"/>
    <property type="match status" value="1"/>
</dbReference>
<dbReference type="EMBL" id="BARW01011909">
    <property type="protein sequence ID" value="GAI78188.1"/>
    <property type="molecule type" value="Genomic_DNA"/>
</dbReference>
<dbReference type="GO" id="GO:0016740">
    <property type="term" value="F:transferase activity"/>
    <property type="evidence" value="ECO:0007669"/>
    <property type="project" value="UniProtKB-KW"/>
</dbReference>
<evidence type="ECO:0000256" key="2">
    <source>
        <dbReference type="ARBA" id="ARBA00022679"/>
    </source>
</evidence>
<dbReference type="GO" id="GO:0030170">
    <property type="term" value="F:pyridoxal phosphate binding"/>
    <property type="evidence" value="ECO:0007669"/>
    <property type="project" value="InterPro"/>
</dbReference>
<reference evidence="4" key="1">
    <citation type="journal article" date="2014" name="Front. Microbiol.">
        <title>High frequency of phylogenetically diverse reductive dehalogenase-homologous genes in deep subseafloor sedimentary metagenomes.</title>
        <authorList>
            <person name="Kawai M."/>
            <person name="Futagami T."/>
            <person name="Toyoda A."/>
            <person name="Takaki Y."/>
            <person name="Nishi S."/>
            <person name="Hori S."/>
            <person name="Arai W."/>
            <person name="Tsubouchi T."/>
            <person name="Morono Y."/>
            <person name="Uchiyama I."/>
            <person name="Ito T."/>
            <person name="Fujiyama A."/>
            <person name="Inagaki F."/>
            <person name="Takami H."/>
        </authorList>
    </citation>
    <scope>NUCLEOTIDE SEQUENCE</scope>
    <source>
        <strain evidence="4">Expedition CK06-06</strain>
    </source>
</reference>
<dbReference type="PANTHER" id="PTHR13693:SF3">
    <property type="entry name" value="LD36009P"/>
    <property type="match status" value="1"/>
</dbReference>
<dbReference type="InterPro" id="IPR015422">
    <property type="entry name" value="PyrdxlP-dep_Trfase_small"/>
</dbReference>
<dbReference type="InterPro" id="IPR004839">
    <property type="entry name" value="Aminotransferase_I/II_large"/>
</dbReference>
<evidence type="ECO:0000313" key="4">
    <source>
        <dbReference type="EMBL" id="GAI78188.1"/>
    </source>
</evidence>
<dbReference type="SUPFAM" id="SSF53383">
    <property type="entry name" value="PLP-dependent transferases"/>
    <property type="match status" value="1"/>
</dbReference>
<sequence length="113" mass="12406">MSKAFGVVGGYVAGSKSLIEYLRQMARPFLFSSAVTPPDVAACIAAVKVLEASDELVKQLWENTRYFKERMKSLGFDVGHSETPITPVMLGDEKLARAFSGRAFEEKVFAQAI</sequence>
<dbReference type="InterPro" id="IPR050087">
    <property type="entry name" value="AON_synthase_class-II"/>
</dbReference>
<proteinExistence type="predicted"/>